<evidence type="ECO:0000256" key="2">
    <source>
        <dbReference type="SAM" id="SignalP"/>
    </source>
</evidence>
<feature type="chain" id="PRO_5034819973" description="Secreted protein" evidence="2">
    <location>
        <begin position="33"/>
        <end position="95"/>
    </location>
</feature>
<organism evidence="3 4">
    <name type="scientific">Umbelopsis vinacea</name>
    <dbReference type="NCBI Taxonomy" id="44442"/>
    <lineage>
        <taxon>Eukaryota</taxon>
        <taxon>Fungi</taxon>
        <taxon>Fungi incertae sedis</taxon>
        <taxon>Mucoromycota</taxon>
        <taxon>Mucoromycotina</taxon>
        <taxon>Umbelopsidomycetes</taxon>
        <taxon>Umbelopsidales</taxon>
        <taxon>Umbelopsidaceae</taxon>
        <taxon>Umbelopsis</taxon>
    </lineage>
</organism>
<evidence type="ECO:0000313" key="4">
    <source>
        <dbReference type="Proteomes" id="UP000612746"/>
    </source>
</evidence>
<feature type="compositionally biased region" description="Polar residues" evidence="1">
    <location>
        <begin position="30"/>
        <end position="40"/>
    </location>
</feature>
<name>A0A8H7QBT4_9FUNG</name>
<protein>
    <recommendedName>
        <fullName evidence="5">Secreted protein</fullName>
    </recommendedName>
</protein>
<proteinExistence type="predicted"/>
<dbReference type="Proteomes" id="UP000612746">
    <property type="component" value="Unassembled WGS sequence"/>
</dbReference>
<comment type="caution">
    <text evidence="3">The sequence shown here is derived from an EMBL/GenBank/DDBJ whole genome shotgun (WGS) entry which is preliminary data.</text>
</comment>
<keyword evidence="2" id="KW-0732">Signal</keyword>
<accession>A0A8H7QBT4</accession>
<dbReference type="PROSITE" id="PS51257">
    <property type="entry name" value="PROKAR_LIPOPROTEIN"/>
    <property type="match status" value="1"/>
</dbReference>
<keyword evidence="4" id="KW-1185">Reference proteome</keyword>
<sequence>MRTATTAAANACSPSLTTRIQILLLFQWPTSGTSCPTAASTAAGDSRGEEGKNDSKGRLLMKEKMLKKIDHCQPEPPKPTWCSPRQPEEEKCIIM</sequence>
<feature type="compositionally biased region" description="Basic and acidic residues" evidence="1">
    <location>
        <begin position="46"/>
        <end position="57"/>
    </location>
</feature>
<dbReference type="OrthoDB" id="10556176at2759"/>
<evidence type="ECO:0008006" key="5">
    <source>
        <dbReference type="Google" id="ProtNLM"/>
    </source>
</evidence>
<evidence type="ECO:0000313" key="3">
    <source>
        <dbReference type="EMBL" id="KAG2188476.1"/>
    </source>
</evidence>
<feature type="region of interest" description="Disordered" evidence="1">
    <location>
        <begin position="30"/>
        <end position="57"/>
    </location>
</feature>
<dbReference type="AlphaFoldDB" id="A0A8H7QBT4"/>
<evidence type="ECO:0000256" key="1">
    <source>
        <dbReference type="SAM" id="MobiDB-lite"/>
    </source>
</evidence>
<reference evidence="3" key="1">
    <citation type="submission" date="2020-12" db="EMBL/GenBank/DDBJ databases">
        <title>Metabolic potential, ecology and presence of endohyphal bacteria is reflected in genomic diversity of Mucoromycotina.</title>
        <authorList>
            <person name="Muszewska A."/>
            <person name="Okrasinska A."/>
            <person name="Steczkiewicz K."/>
            <person name="Drgas O."/>
            <person name="Orlowska M."/>
            <person name="Perlinska-Lenart U."/>
            <person name="Aleksandrzak-Piekarczyk T."/>
            <person name="Szatraj K."/>
            <person name="Zielenkiewicz U."/>
            <person name="Pilsyk S."/>
            <person name="Malc E."/>
            <person name="Mieczkowski P."/>
            <person name="Kruszewska J.S."/>
            <person name="Biernat P."/>
            <person name="Pawlowska J."/>
        </authorList>
    </citation>
    <scope>NUCLEOTIDE SEQUENCE</scope>
    <source>
        <strain evidence="3">WA0000051536</strain>
    </source>
</reference>
<feature type="signal peptide" evidence="2">
    <location>
        <begin position="1"/>
        <end position="32"/>
    </location>
</feature>
<gene>
    <name evidence="3" type="ORF">INT44_001229</name>
</gene>
<dbReference type="EMBL" id="JAEPRA010000002">
    <property type="protein sequence ID" value="KAG2188476.1"/>
    <property type="molecule type" value="Genomic_DNA"/>
</dbReference>